<proteinExistence type="inferred from homology"/>
<dbReference type="NCBIfam" id="NF006119">
    <property type="entry name" value="PRK08264.1-5"/>
    <property type="match status" value="1"/>
</dbReference>
<dbReference type="Pfam" id="PF00106">
    <property type="entry name" value="adh_short"/>
    <property type="match status" value="1"/>
</dbReference>
<dbReference type="PRINTS" id="PR00081">
    <property type="entry name" value="GDHRDH"/>
</dbReference>
<gene>
    <name evidence="5" type="ORF">GCM10023171_30070</name>
</gene>
<accession>A0ABP8PLT0</accession>
<dbReference type="PANTHER" id="PTHR44169">
    <property type="entry name" value="NADPH-DEPENDENT 1-ACYLDIHYDROXYACETONE PHOSPHATE REDUCTASE"/>
    <property type="match status" value="1"/>
</dbReference>
<protein>
    <submittedName>
        <fullName evidence="5">SDR family oxidoreductase</fullName>
    </submittedName>
</protein>
<evidence type="ECO:0000256" key="1">
    <source>
        <dbReference type="ARBA" id="ARBA00006484"/>
    </source>
</evidence>
<reference evidence="6" key="1">
    <citation type="journal article" date="2019" name="Int. J. Syst. Evol. Microbiol.">
        <title>The Global Catalogue of Microorganisms (GCM) 10K type strain sequencing project: providing services to taxonomists for standard genome sequencing and annotation.</title>
        <authorList>
            <consortium name="The Broad Institute Genomics Platform"/>
            <consortium name="The Broad Institute Genome Sequencing Center for Infectious Disease"/>
            <person name="Wu L."/>
            <person name="Ma J."/>
        </authorList>
    </citation>
    <scope>NUCLEOTIDE SEQUENCE [LARGE SCALE GENOMIC DNA]</scope>
    <source>
        <strain evidence="6">JCM 17839</strain>
    </source>
</reference>
<dbReference type="InterPro" id="IPR036291">
    <property type="entry name" value="NAD(P)-bd_dom_sf"/>
</dbReference>
<evidence type="ECO:0000313" key="6">
    <source>
        <dbReference type="Proteomes" id="UP001500731"/>
    </source>
</evidence>
<name>A0ABP8PLT0_9MICO</name>
<dbReference type="Proteomes" id="UP001500731">
    <property type="component" value="Unassembled WGS sequence"/>
</dbReference>
<keyword evidence="2" id="KW-0560">Oxidoreductase</keyword>
<evidence type="ECO:0000313" key="5">
    <source>
        <dbReference type="EMBL" id="GAA4489302.1"/>
    </source>
</evidence>
<organism evidence="5 6">
    <name type="scientific">Microbacterium panaciterrae</name>
    <dbReference type="NCBI Taxonomy" id="985759"/>
    <lineage>
        <taxon>Bacteria</taxon>
        <taxon>Bacillati</taxon>
        <taxon>Actinomycetota</taxon>
        <taxon>Actinomycetes</taxon>
        <taxon>Micrococcales</taxon>
        <taxon>Microbacteriaceae</taxon>
        <taxon>Microbacterium</taxon>
    </lineage>
</organism>
<dbReference type="EMBL" id="BAABGP010000021">
    <property type="protein sequence ID" value="GAA4489302.1"/>
    <property type="molecule type" value="Genomic_DNA"/>
</dbReference>
<comment type="caution">
    <text evidence="5">The sequence shown here is derived from an EMBL/GenBank/DDBJ whole genome shotgun (WGS) entry which is preliminary data.</text>
</comment>
<feature type="region of interest" description="Disordered" evidence="4">
    <location>
        <begin position="41"/>
        <end position="62"/>
    </location>
</feature>
<dbReference type="PRINTS" id="PR00080">
    <property type="entry name" value="SDRFAMILY"/>
</dbReference>
<dbReference type="Gene3D" id="3.40.50.720">
    <property type="entry name" value="NAD(P)-binding Rossmann-like Domain"/>
    <property type="match status" value="1"/>
</dbReference>
<evidence type="ECO:0000256" key="3">
    <source>
        <dbReference type="RuleBase" id="RU000363"/>
    </source>
</evidence>
<evidence type="ECO:0000256" key="4">
    <source>
        <dbReference type="SAM" id="MobiDB-lite"/>
    </source>
</evidence>
<evidence type="ECO:0000256" key="2">
    <source>
        <dbReference type="ARBA" id="ARBA00023002"/>
    </source>
</evidence>
<sequence>MTSPSPWQPLTLGRLELDPATLFAGGARGYTDYPTLTPACPSTWPGSASPMPAPATPSQPIRTSHLQETHPMTSLNGAVVLVTGANGGIGGHFVREALARGAAKIYATARSPREWDDERVVPLTLDVTDPASIRAAVEHASDVTVLINNAGSSPSTPGILSHTDEEIRANVETNFLGPLFLARAFAPALSAAGGNTAIIDIHSALSWYAVAGIYSATKAALWSATNSLRLELQPAGVQVVGVHVGYVDTAMAARAEGPKVDPADLVDQVFATLEAGGYEVLADDTSVQLRAGLSAPLEAVYPQLAAGR</sequence>
<dbReference type="PANTHER" id="PTHR44169:SF6">
    <property type="entry name" value="NADPH-DEPENDENT 1-ACYLDIHYDROXYACETONE PHOSPHATE REDUCTASE"/>
    <property type="match status" value="1"/>
</dbReference>
<dbReference type="InterPro" id="IPR002347">
    <property type="entry name" value="SDR_fam"/>
</dbReference>
<keyword evidence="6" id="KW-1185">Reference proteome</keyword>
<comment type="similarity">
    <text evidence="1 3">Belongs to the short-chain dehydrogenases/reductases (SDR) family.</text>
</comment>
<dbReference type="SUPFAM" id="SSF51735">
    <property type="entry name" value="NAD(P)-binding Rossmann-fold domains"/>
    <property type="match status" value="1"/>
</dbReference>